<evidence type="ECO:0000256" key="1">
    <source>
        <dbReference type="SAM" id="Phobius"/>
    </source>
</evidence>
<reference evidence="3" key="1">
    <citation type="journal article" date="2019" name="Int. J. Syst. Evol. Microbiol.">
        <title>The Global Catalogue of Microorganisms (GCM) 10K type strain sequencing project: providing services to taxonomists for standard genome sequencing and annotation.</title>
        <authorList>
            <consortium name="The Broad Institute Genomics Platform"/>
            <consortium name="The Broad Institute Genome Sequencing Center for Infectious Disease"/>
            <person name="Wu L."/>
            <person name="Ma J."/>
        </authorList>
    </citation>
    <scope>NUCLEOTIDE SEQUENCE [LARGE SCALE GENOMIC DNA]</scope>
    <source>
        <strain evidence="3">CCM 8950</strain>
    </source>
</reference>
<dbReference type="Proteomes" id="UP001596190">
    <property type="component" value="Unassembled WGS sequence"/>
</dbReference>
<keyword evidence="1" id="KW-1133">Transmembrane helix</keyword>
<sequence>MKRKSYFGWLLLAVLLVIGVERTAIQAEATDDQPVLLVYDSKNVAEHGDLNLDRCQRLLTSLGLRVRTVQLSQYHQQILKNSQYQGIITMVNWAQSRSKNPIFKRDRARFNGIKLHIGPNLQAEERQALGGTFKTLTHQQLNLHQGRARQPLSENKTLLVNNQLADNALSIGQLTSQTQPSTVYSYGVVRKQMGFLPELGKDGLSMALAGQLLTRLFRLPSRTHRPILTITGITPYTRLDHLQRLIDQLASRGFPFALSIVSVAQNTDLKAFHRYTAVLRSAENAGGLIFWSPATETGTQRLNEPDLRSVFQIELASLGADRVIPVGVSAAGYWNRSVQRQRAVLSQATHVLMLPDQPQKLEQPPAEPESAVTNSQRFDTGIVGIPFKAFETAAFPEKIKFAQPTALLVAMPARQSEIDDLMQQLQSSSFQWFDPVQSHLKTTLKAAATSYGYRSGQYLVNDEPITDLDGDVANFSDPHQRVAEPSWMNQIIQWQSQALLWLFTGIGLLLAGLLIVGWRIYRGKFIHSRLNKDR</sequence>
<dbReference type="RefSeq" id="WP_137630774.1">
    <property type="nucleotide sequence ID" value="NZ_BJDO01000014.1"/>
</dbReference>
<accession>A0ABW1T9Q9</accession>
<gene>
    <name evidence="2" type="ORF">ACFP1H_05145</name>
</gene>
<protein>
    <recommendedName>
        <fullName evidence="4">DUF2334 domain-containing protein</fullName>
    </recommendedName>
</protein>
<comment type="caution">
    <text evidence="2">The sequence shown here is derived from an EMBL/GenBank/DDBJ whole genome shotgun (WGS) entry which is preliminary data.</text>
</comment>
<name>A0ABW1T9Q9_9LACO</name>
<feature type="transmembrane region" description="Helical" evidence="1">
    <location>
        <begin position="498"/>
        <end position="521"/>
    </location>
</feature>
<evidence type="ECO:0000313" key="2">
    <source>
        <dbReference type="EMBL" id="MFC6253965.1"/>
    </source>
</evidence>
<keyword evidence="3" id="KW-1185">Reference proteome</keyword>
<evidence type="ECO:0008006" key="4">
    <source>
        <dbReference type="Google" id="ProtNLM"/>
    </source>
</evidence>
<evidence type="ECO:0000313" key="3">
    <source>
        <dbReference type="Proteomes" id="UP001596190"/>
    </source>
</evidence>
<organism evidence="2 3">
    <name type="scientific">Secundilactobacillus hailunensis</name>
    <dbReference type="NCBI Taxonomy" id="2559923"/>
    <lineage>
        <taxon>Bacteria</taxon>
        <taxon>Bacillati</taxon>
        <taxon>Bacillota</taxon>
        <taxon>Bacilli</taxon>
        <taxon>Lactobacillales</taxon>
        <taxon>Lactobacillaceae</taxon>
        <taxon>Secundilactobacillus</taxon>
    </lineage>
</organism>
<dbReference type="EMBL" id="JBHSSA010000041">
    <property type="protein sequence ID" value="MFC6253965.1"/>
    <property type="molecule type" value="Genomic_DNA"/>
</dbReference>
<keyword evidence="1" id="KW-0812">Transmembrane</keyword>
<proteinExistence type="predicted"/>
<keyword evidence="1" id="KW-0472">Membrane</keyword>